<reference evidence="2 3" key="1">
    <citation type="journal article" date="2023" name="Plant Dis.">
        <title>First Report of Diplodia intermedia Causing Canker and Dieback Diseases on Apple Trees in Canada.</title>
        <authorList>
            <person name="Ellouze W."/>
            <person name="Ilyukhin E."/>
            <person name="Sulman M."/>
            <person name="Ali S."/>
        </authorList>
    </citation>
    <scope>NUCLEOTIDE SEQUENCE [LARGE SCALE GENOMIC DNA]</scope>
    <source>
        <strain evidence="2 3">M45-28</strain>
    </source>
</reference>
<name>A0ABR3TF50_9PEZI</name>
<proteinExistence type="predicted"/>
<comment type="caution">
    <text evidence="2">The sequence shown here is derived from an EMBL/GenBank/DDBJ whole genome shotgun (WGS) entry which is preliminary data.</text>
</comment>
<evidence type="ECO:0000313" key="2">
    <source>
        <dbReference type="EMBL" id="KAL1638041.1"/>
    </source>
</evidence>
<sequence length="406" mass="45099">MTTIDNNKIPVMRVTRAGDEVKLGVVAHDPHSPEKTSFVAISHVWVDGLGSTSEKGLPSCQVIRLAKSVASLTEGGDTQFWMDSLCIPEAQRQRKKAIGTMREVYQNAVAVLVIEKTIAKISKDAKPMDKFWAILSSSWAQRLWTYQEGYLAAKVFMLVADEQLIEMRPPFDEVLDIMRRHARTAAFHYLLEGMVALRPRDKAETDIDMGFAADALSWRTTSKATDETIAIAALFDIDSDRLISVEGSEARMRAFFLMVGRTPWDIIFHDTPRLSAPGFRWAPASLLARAREGFGRSSGDPEVLCTEDGLLGRYFVLCLSGDPRPLVQGLAAVCRADGGGEMTIGCVDDTNATPVAQLFNAIIFRSVQSEDKNPKQLPQQRFWWGRAVAVLLRDEVLREDHRSPSG</sequence>
<evidence type="ECO:0000313" key="3">
    <source>
        <dbReference type="Proteomes" id="UP001521184"/>
    </source>
</evidence>
<accession>A0ABR3TF50</accession>
<dbReference type="Pfam" id="PF06985">
    <property type="entry name" value="HET"/>
    <property type="match status" value="1"/>
</dbReference>
<feature type="domain" description="Heterokaryon incompatibility" evidence="1">
    <location>
        <begin position="38"/>
        <end position="114"/>
    </location>
</feature>
<dbReference type="EMBL" id="JAKEKT020000083">
    <property type="protein sequence ID" value="KAL1638041.1"/>
    <property type="molecule type" value="Genomic_DNA"/>
</dbReference>
<dbReference type="PANTHER" id="PTHR39596">
    <property type="match status" value="1"/>
</dbReference>
<dbReference type="PANTHER" id="PTHR39596:SF2">
    <property type="entry name" value="HET DOMAIN PROTEIN (AFU_ORTHOLOGUE AFUA_1G17550)-RELATED"/>
    <property type="match status" value="1"/>
</dbReference>
<evidence type="ECO:0000259" key="1">
    <source>
        <dbReference type="Pfam" id="PF06985"/>
    </source>
</evidence>
<organism evidence="2 3">
    <name type="scientific">Diplodia intermedia</name>
    <dbReference type="NCBI Taxonomy" id="856260"/>
    <lineage>
        <taxon>Eukaryota</taxon>
        <taxon>Fungi</taxon>
        <taxon>Dikarya</taxon>
        <taxon>Ascomycota</taxon>
        <taxon>Pezizomycotina</taxon>
        <taxon>Dothideomycetes</taxon>
        <taxon>Dothideomycetes incertae sedis</taxon>
        <taxon>Botryosphaeriales</taxon>
        <taxon>Botryosphaeriaceae</taxon>
        <taxon>Diplodia</taxon>
    </lineage>
</organism>
<dbReference type="Proteomes" id="UP001521184">
    <property type="component" value="Unassembled WGS sequence"/>
</dbReference>
<dbReference type="InterPro" id="IPR010730">
    <property type="entry name" value="HET"/>
</dbReference>
<protein>
    <recommendedName>
        <fullName evidence="1">Heterokaryon incompatibility domain-containing protein</fullName>
    </recommendedName>
</protein>
<keyword evidence="3" id="KW-1185">Reference proteome</keyword>
<gene>
    <name evidence="2" type="ORF">SLS58_009062</name>
</gene>